<evidence type="ECO:0000256" key="1">
    <source>
        <dbReference type="SAM" id="MobiDB-lite"/>
    </source>
</evidence>
<reference evidence="2 3" key="1">
    <citation type="submission" date="2020-08" db="EMBL/GenBank/DDBJ databases">
        <title>Sequencing the genomes of 1000 actinobacteria strains.</title>
        <authorList>
            <person name="Klenk H.-P."/>
        </authorList>
    </citation>
    <scope>NUCLEOTIDE SEQUENCE [LARGE SCALE GENOMIC DNA]</scope>
    <source>
        <strain evidence="2 3">DSM 43149</strain>
    </source>
</reference>
<organism evidence="2 3">
    <name type="scientific">Actinoplanes digitatis</name>
    <dbReference type="NCBI Taxonomy" id="1868"/>
    <lineage>
        <taxon>Bacteria</taxon>
        <taxon>Bacillati</taxon>
        <taxon>Actinomycetota</taxon>
        <taxon>Actinomycetes</taxon>
        <taxon>Micromonosporales</taxon>
        <taxon>Micromonosporaceae</taxon>
        <taxon>Actinoplanes</taxon>
    </lineage>
</organism>
<protein>
    <submittedName>
        <fullName evidence="2">Uncharacterized protein</fullName>
    </submittedName>
</protein>
<dbReference type="Proteomes" id="UP000578112">
    <property type="component" value="Unassembled WGS sequence"/>
</dbReference>
<name>A0A7W7I1N5_9ACTN</name>
<dbReference type="AlphaFoldDB" id="A0A7W7I1N5"/>
<comment type="caution">
    <text evidence="2">The sequence shown here is derived from an EMBL/GenBank/DDBJ whole genome shotgun (WGS) entry which is preliminary data.</text>
</comment>
<proteinExistence type="predicted"/>
<evidence type="ECO:0000313" key="3">
    <source>
        <dbReference type="Proteomes" id="UP000578112"/>
    </source>
</evidence>
<feature type="region of interest" description="Disordered" evidence="1">
    <location>
        <begin position="1"/>
        <end position="27"/>
    </location>
</feature>
<evidence type="ECO:0000313" key="2">
    <source>
        <dbReference type="EMBL" id="MBB4764598.1"/>
    </source>
</evidence>
<gene>
    <name evidence="2" type="ORF">BJ971_005154</name>
</gene>
<feature type="compositionally biased region" description="Low complexity" evidence="1">
    <location>
        <begin position="1"/>
        <end position="11"/>
    </location>
</feature>
<keyword evidence="3" id="KW-1185">Reference proteome</keyword>
<sequence length="49" mass="5406">MTGAAVAGAGHARVRRPHRSTCERGQGRYSRGLTPYWRLNAELRAKAVL</sequence>
<dbReference type="EMBL" id="JACHNH010000001">
    <property type="protein sequence ID" value="MBB4764598.1"/>
    <property type="molecule type" value="Genomic_DNA"/>
</dbReference>
<accession>A0A7W7I1N5</accession>